<sequence length="305" mass="32626">MKIERLYGAIMFMAFVAFVMVSCKKTEKPSVAVIEDGIRFCESTLPYGDGVLIANFGTDELNPLNGEGKGYIVLWKEGEGVRTVVPADGNLSAPKGMFERDNYLYVCDVNKVAVYNLNGDSCSFVRAIAFPEGNLFVNDLAATDTVLYASVTNTDKIFKIDISDVSNPGEAVEWLSLPGPNGLSVSGNEMFVASYPADGNTRDVHVIYRIPDVNAPVPEKVISASGQYDGIVLSEDKSSLYVSNWTPAGVSKINLATGEITPVSVDVETPLVGPADMSLSGGKIYIPDLPNSRVVVIDATGCGDK</sequence>
<evidence type="ECO:0000256" key="1">
    <source>
        <dbReference type="SAM" id="Phobius"/>
    </source>
</evidence>
<dbReference type="AlphaFoldDB" id="A0A9D9H3W6"/>
<comment type="caution">
    <text evidence="2">The sequence shown here is derived from an EMBL/GenBank/DDBJ whole genome shotgun (WGS) entry which is preliminary data.</text>
</comment>
<protein>
    <recommendedName>
        <fullName evidence="4">YncE family protein</fullName>
    </recommendedName>
</protein>
<keyword evidence="1" id="KW-1133">Transmembrane helix</keyword>
<proteinExistence type="predicted"/>
<evidence type="ECO:0000313" key="3">
    <source>
        <dbReference type="Proteomes" id="UP000823636"/>
    </source>
</evidence>
<dbReference type="Proteomes" id="UP000823636">
    <property type="component" value="Unassembled WGS sequence"/>
</dbReference>
<keyword evidence="1" id="KW-0472">Membrane</keyword>
<keyword evidence="1" id="KW-0812">Transmembrane</keyword>
<organism evidence="2 3">
    <name type="scientific">Candidatus Caccoplasma merdipullorum</name>
    <dbReference type="NCBI Taxonomy" id="2840718"/>
    <lineage>
        <taxon>Bacteria</taxon>
        <taxon>Pseudomonadati</taxon>
        <taxon>Bacteroidota</taxon>
        <taxon>Bacteroidia</taxon>
        <taxon>Bacteroidales</taxon>
        <taxon>Bacteroidaceae</taxon>
        <taxon>Bacteroidaceae incertae sedis</taxon>
        <taxon>Candidatus Caccoplasma</taxon>
    </lineage>
</organism>
<reference evidence="2" key="1">
    <citation type="submission" date="2020-10" db="EMBL/GenBank/DDBJ databases">
        <authorList>
            <person name="Gilroy R."/>
        </authorList>
    </citation>
    <scope>NUCLEOTIDE SEQUENCE</scope>
    <source>
        <strain evidence="2">G3-4614</strain>
    </source>
</reference>
<name>A0A9D9H3W6_9BACT</name>
<reference evidence="2" key="2">
    <citation type="journal article" date="2021" name="PeerJ">
        <title>Extensive microbial diversity within the chicken gut microbiome revealed by metagenomics and culture.</title>
        <authorList>
            <person name="Gilroy R."/>
            <person name="Ravi A."/>
            <person name="Getino M."/>
            <person name="Pursley I."/>
            <person name="Horton D.L."/>
            <person name="Alikhan N.F."/>
            <person name="Baker D."/>
            <person name="Gharbi K."/>
            <person name="Hall N."/>
            <person name="Watson M."/>
            <person name="Adriaenssens E.M."/>
            <person name="Foster-Nyarko E."/>
            <person name="Jarju S."/>
            <person name="Secka A."/>
            <person name="Antonio M."/>
            <person name="Oren A."/>
            <person name="Chaudhuri R.R."/>
            <person name="La Ragione R."/>
            <person name="Hildebrand F."/>
            <person name="Pallen M.J."/>
        </authorList>
    </citation>
    <scope>NUCLEOTIDE SEQUENCE</scope>
    <source>
        <strain evidence="2">G3-4614</strain>
    </source>
</reference>
<dbReference type="PROSITE" id="PS51257">
    <property type="entry name" value="PROKAR_LIPOPROTEIN"/>
    <property type="match status" value="1"/>
</dbReference>
<dbReference type="Gene3D" id="2.130.10.10">
    <property type="entry name" value="YVTN repeat-like/Quinoprotein amine dehydrogenase"/>
    <property type="match status" value="1"/>
</dbReference>
<evidence type="ECO:0008006" key="4">
    <source>
        <dbReference type="Google" id="ProtNLM"/>
    </source>
</evidence>
<feature type="transmembrane region" description="Helical" evidence="1">
    <location>
        <begin position="6"/>
        <end position="23"/>
    </location>
</feature>
<accession>A0A9D9H3W6</accession>
<gene>
    <name evidence="2" type="ORF">IAC54_04795</name>
</gene>
<dbReference type="InterPro" id="IPR015943">
    <property type="entry name" value="WD40/YVTN_repeat-like_dom_sf"/>
</dbReference>
<dbReference type="SUPFAM" id="SSF63829">
    <property type="entry name" value="Calcium-dependent phosphotriesterase"/>
    <property type="match status" value="1"/>
</dbReference>
<evidence type="ECO:0000313" key="2">
    <source>
        <dbReference type="EMBL" id="MBO8438200.1"/>
    </source>
</evidence>
<dbReference type="EMBL" id="JADIMW010000052">
    <property type="protein sequence ID" value="MBO8438200.1"/>
    <property type="molecule type" value="Genomic_DNA"/>
</dbReference>